<accession>A0A840I2E6</accession>
<dbReference type="RefSeq" id="WP_183816289.1">
    <property type="nucleotide sequence ID" value="NZ_JACHOB010000001.1"/>
</dbReference>
<evidence type="ECO:0000313" key="2">
    <source>
        <dbReference type="Proteomes" id="UP000563524"/>
    </source>
</evidence>
<dbReference type="AlphaFoldDB" id="A0A840I2E6"/>
<organism evidence="1 2">
    <name type="scientific">Parvularcula dongshanensis</name>
    <dbReference type="NCBI Taxonomy" id="1173995"/>
    <lineage>
        <taxon>Bacteria</taxon>
        <taxon>Pseudomonadati</taxon>
        <taxon>Pseudomonadota</taxon>
        <taxon>Alphaproteobacteria</taxon>
        <taxon>Parvularculales</taxon>
        <taxon>Parvularculaceae</taxon>
        <taxon>Parvularcula</taxon>
    </lineage>
</organism>
<dbReference type="EMBL" id="JACHOB010000001">
    <property type="protein sequence ID" value="MBB4658453.1"/>
    <property type="molecule type" value="Genomic_DNA"/>
</dbReference>
<dbReference type="Proteomes" id="UP000563524">
    <property type="component" value="Unassembled WGS sequence"/>
</dbReference>
<keyword evidence="2" id="KW-1185">Reference proteome</keyword>
<evidence type="ECO:0000313" key="1">
    <source>
        <dbReference type="EMBL" id="MBB4658453.1"/>
    </source>
</evidence>
<sequence length="111" mass="11696">MAALSPRAGAAGLLMMAVGGEDATEIERDAVDAVLMKLFLLTRPKTAQLRAEAEGADAESAAEAARVLDADEKERLVSALWQLGGDGEAMRAVQTRFGLSEERLAALKPTN</sequence>
<comment type="caution">
    <text evidence="1">The sequence shown here is derived from an EMBL/GenBank/DDBJ whole genome shotgun (WGS) entry which is preliminary data.</text>
</comment>
<protein>
    <submittedName>
        <fullName evidence="1">Putative tellurite resistance protein B-like protein</fullName>
    </submittedName>
</protein>
<dbReference type="SUPFAM" id="SSF158682">
    <property type="entry name" value="TerB-like"/>
    <property type="match status" value="1"/>
</dbReference>
<dbReference type="InterPro" id="IPR029024">
    <property type="entry name" value="TerB-like"/>
</dbReference>
<reference evidence="1 2" key="1">
    <citation type="submission" date="2020-08" db="EMBL/GenBank/DDBJ databases">
        <title>Genomic Encyclopedia of Type Strains, Phase IV (KMG-IV): sequencing the most valuable type-strain genomes for metagenomic binning, comparative biology and taxonomic classification.</title>
        <authorList>
            <person name="Goeker M."/>
        </authorList>
    </citation>
    <scope>NUCLEOTIDE SEQUENCE [LARGE SCALE GENOMIC DNA]</scope>
    <source>
        <strain evidence="1 2">DSM 102850</strain>
    </source>
</reference>
<name>A0A840I2E6_9PROT</name>
<proteinExistence type="predicted"/>
<gene>
    <name evidence="1" type="ORF">GGQ59_000953</name>
</gene>